<accession>A0A699IY33</accession>
<comment type="caution">
    <text evidence="1">The sequence shown here is derived from an EMBL/GenBank/DDBJ whole genome shotgun (WGS) entry which is preliminary data.</text>
</comment>
<reference evidence="1" key="1">
    <citation type="journal article" date="2019" name="Sci. Rep.">
        <title>Draft genome of Tanacetum cinerariifolium, the natural source of mosquito coil.</title>
        <authorList>
            <person name="Yamashiro T."/>
            <person name="Shiraishi A."/>
            <person name="Satake H."/>
            <person name="Nakayama K."/>
        </authorList>
    </citation>
    <scope>NUCLEOTIDE SEQUENCE</scope>
</reference>
<proteinExistence type="predicted"/>
<gene>
    <name evidence="1" type="ORF">Tci_567297</name>
</gene>
<protein>
    <submittedName>
        <fullName evidence="1">Uncharacterized protein</fullName>
    </submittedName>
</protein>
<organism evidence="1">
    <name type="scientific">Tanacetum cinerariifolium</name>
    <name type="common">Dalmatian daisy</name>
    <name type="synonym">Chrysanthemum cinerariifolium</name>
    <dbReference type="NCBI Taxonomy" id="118510"/>
    <lineage>
        <taxon>Eukaryota</taxon>
        <taxon>Viridiplantae</taxon>
        <taxon>Streptophyta</taxon>
        <taxon>Embryophyta</taxon>
        <taxon>Tracheophyta</taxon>
        <taxon>Spermatophyta</taxon>
        <taxon>Magnoliopsida</taxon>
        <taxon>eudicotyledons</taxon>
        <taxon>Gunneridae</taxon>
        <taxon>Pentapetalae</taxon>
        <taxon>asterids</taxon>
        <taxon>campanulids</taxon>
        <taxon>Asterales</taxon>
        <taxon>Asteraceae</taxon>
        <taxon>Asteroideae</taxon>
        <taxon>Anthemideae</taxon>
        <taxon>Anthemidinae</taxon>
        <taxon>Tanacetum</taxon>
    </lineage>
</organism>
<dbReference type="EMBL" id="BKCJ010346952">
    <property type="protein sequence ID" value="GEZ95324.1"/>
    <property type="molecule type" value="Genomic_DNA"/>
</dbReference>
<dbReference type="AlphaFoldDB" id="A0A699IY33"/>
<name>A0A699IY33_TANCI</name>
<evidence type="ECO:0000313" key="1">
    <source>
        <dbReference type="EMBL" id="GEZ95324.1"/>
    </source>
</evidence>
<sequence>MLNGSKVGYGGGCDGLGGGCDGACAGVVACDGGVACGEWLLFGSSGEGKVVVPRFNVTLTSCSGEVIVVLLGEDSLDEPRLMWLDGRTLMQAVHCLT</sequence>